<protein>
    <submittedName>
        <fullName evidence="2">Uncharacterized protein</fullName>
    </submittedName>
</protein>
<organism evidence="2">
    <name type="scientific">uncultured Parcubacteria bacterium Rifle_16ft_4_minimus_37647</name>
    <dbReference type="NCBI Taxonomy" id="1665140"/>
    <lineage>
        <taxon>Bacteria</taxon>
        <taxon>Candidatus Parcubacteria</taxon>
        <taxon>environmental samples</taxon>
    </lineage>
</organism>
<name>A0A0H4T468_9BACT</name>
<evidence type="ECO:0000313" key="2">
    <source>
        <dbReference type="EMBL" id="AKQ02458.1"/>
    </source>
</evidence>
<dbReference type="SUPFAM" id="SSF82171">
    <property type="entry name" value="DPP6 N-terminal domain-like"/>
    <property type="match status" value="1"/>
</dbReference>
<evidence type="ECO:0000256" key="1">
    <source>
        <dbReference type="SAM" id="MobiDB-lite"/>
    </source>
</evidence>
<dbReference type="Gene3D" id="2.120.10.30">
    <property type="entry name" value="TolB, C-terminal domain"/>
    <property type="match status" value="1"/>
</dbReference>
<dbReference type="InterPro" id="IPR011042">
    <property type="entry name" value="6-blade_b-propeller_TolB-like"/>
</dbReference>
<accession>A0A0H4T468</accession>
<sequence length="459" mass="50786">MKDQKHKNIKPKWLGVGALIVAVVAVVSSEPLSSQWGKAPGDSRANDEQQISADTSSDGEQLLPADPRTWQLKITSDEINSPFALAHNNIIYAVKNEYTSTVYQKNIQTGGQTEILKFNEQHKADASCNLWEGLPPAIALSPSKQSLAFIDEDGLKVYDLQSRTTRTYIYKTAKEECDECVPKWSVKFNYVGPPGPYSLALPLWAFDGKFISFFRSLYEGAALGLIDTESGNYIIPKGAEFGLSYLDWSPVSRSYVKSSSSGYGEYFGGLYVSDKNDISEGTDLATKFDIAGDTPFLEANFSPDGAEIIFVFAELDRIIDIPGFYQDDDKYLAMANTDGTGFKILVENVDVQMPFFSVDGNAVLYIKKRNGTHSLVRYDLTTKESYDLISFPPEFESLDKAYWTADGFLVLVTSLSNSSQTGGSCAHSKRMFVLDTANKQVVYASRIFDGFTNFAGFLN</sequence>
<dbReference type="AlphaFoldDB" id="A0A0H4T468"/>
<feature type="compositionally biased region" description="Polar residues" evidence="1">
    <location>
        <begin position="48"/>
        <end position="59"/>
    </location>
</feature>
<proteinExistence type="predicted"/>
<dbReference type="EMBL" id="KT007000">
    <property type="protein sequence ID" value="AKQ02458.1"/>
    <property type="molecule type" value="Genomic_DNA"/>
</dbReference>
<feature type="region of interest" description="Disordered" evidence="1">
    <location>
        <begin position="33"/>
        <end position="62"/>
    </location>
</feature>
<reference evidence="2" key="1">
    <citation type="journal article" date="2015" name="ISME J.">
        <title>Aquifer environment selects for microbial species cohorts in sediment and groundwater.</title>
        <authorList>
            <person name="Hug L.A."/>
            <person name="Thomas B.C."/>
            <person name="Brown C.T."/>
            <person name="Frischkorn K.R."/>
            <person name="Williams K.H."/>
            <person name="Tringe S.G."/>
            <person name="Banfield J.F."/>
        </authorList>
    </citation>
    <scope>NUCLEOTIDE SEQUENCE</scope>
</reference>